<protein>
    <recommendedName>
        <fullName evidence="4">Cobalamin biosynthesis protein CobQ</fullName>
    </recommendedName>
</protein>
<dbReference type="OrthoDB" id="7631418at2"/>
<evidence type="ECO:0008006" key="4">
    <source>
        <dbReference type="Google" id="ProtNLM"/>
    </source>
</evidence>
<dbReference type="PATRIC" id="fig|935700.4.peg.2108"/>
<feature type="transmembrane region" description="Helical" evidence="1">
    <location>
        <begin position="66"/>
        <end position="87"/>
    </location>
</feature>
<comment type="caution">
    <text evidence="2">The sequence shown here is derived from an EMBL/GenBank/DDBJ whole genome shotgun (WGS) entry which is preliminary data.</text>
</comment>
<accession>A0A0D1CNJ3</accession>
<dbReference type="EMBL" id="JYFE01000037">
    <property type="protein sequence ID" value="KIT16287.1"/>
    <property type="molecule type" value="Genomic_DNA"/>
</dbReference>
<keyword evidence="1" id="KW-0812">Transmembrane</keyword>
<feature type="transmembrane region" description="Helical" evidence="1">
    <location>
        <begin position="24"/>
        <end position="46"/>
    </location>
</feature>
<dbReference type="AlphaFoldDB" id="A0A0D1CNJ3"/>
<dbReference type="RefSeq" id="WP_043918852.1">
    <property type="nucleotide sequence ID" value="NZ_FZPF01000006.1"/>
</dbReference>
<name>A0A0D1CNJ3_9RHOB</name>
<dbReference type="STRING" id="935700.jaqu_20420"/>
<feature type="transmembrane region" description="Helical" evidence="1">
    <location>
        <begin position="165"/>
        <end position="188"/>
    </location>
</feature>
<evidence type="ECO:0000313" key="2">
    <source>
        <dbReference type="EMBL" id="KIT16287.1"/>
    </source>
</evidence>
<proteinExistence type="predicted"/>
<evidence type="ECO:0000256" key="1">
    <source>
        <dbReference type="SAM" id="Phobius"/>
    </source>
</evidence>
<keyword evidence="3" id="KW-1185">Reference proteome</keyword>
<sequence>MNTPAHLILGIAAFGKPDQPRVNAAAAFGALAPDVSLYLLVAGAMVLSETPDRIFGELYFSEAWQAVFRIDNSVFVWGAVLLSGVALRRDWMIAMGAAALLHLACDLPLHHDDGRAHFWPLTNWVFESPVSYWDVRRGAGWIAPLEVALALAAAAWAAWRFPSPWVRLILAAAVVGQLSVNGLWAWIFA</sequence>
<evidence type="ECO:0000313" key="3">
    <source>
        <dbReference type="Proteomes" id="UP000032232"/>
    </source>
</evidence>
<reference evidence="2 3" key="1">
    <citation type="submission" date="2015-02" db="EMBL/GenBank/DDBJ databases">
        <title>Genome Sequence of Jannaschia aquimarina DSM28248, a member of the Roseobacter clade.</title>
        <authorList>
            <person name="Voget S."/>
            <person name="Daniel R."/>
        </authorList>
    </citation>
    <scope>NUCLEOTIDE SEQUENCE [LARGE SCALE GENOMIC DNA]</scope>
    <source>
        <strain evidence="2 3">GSW-M26</strain>
    </source>
</reference>
<feature type="transmembrane region" description="Helical" evidence="1">
    <location>
        <begin position="141"/>
        <end position="159"/>
    </location>
</feature>
<keyword evidence="1" id="KW-1133">Transmembrane helix</keyword>
<keyword evidence="1" id="KW-0472">Membrane</keyword>
<gene>
    <name evidence="2" type="ORF">jaqu_20420</name>
</gene>
<organism evidence="2 3">
    <name type="scientific">Jannaschia aquimarina</name>
    <dbReference type="NCBI Taxonomy" id="935700"/>
    <lineage>
        <taxon>Bacteria</taxon>
        <taxon>Pseudomonadati</taxon>
        <taxon>Pseudomonadota</taxon>
        <taxon>Alphaproteobacteria</taxon>
        <taxon>Rhodobacterales</taxon>
        <taxon>Roseobacteraceae</taxon>
        <taxon>Jannaschia</taxon>
    </lineage>
</organism>
<dbReference type="Proteomes" id="UP000032232">
    <property type="component" value="Unassembled WGS sequence"/>
</dbReference>